<dbReference type="AlphaFoldDB" id="A0A9X0BVA9"/>
<keyword evidence="3" id="KW-0732">Signal</keyword>
<reference evidence="5" key="1">
    <citation type="submission" date="2022-12" db="EMBL/GenBank/DDBJ databases">
        <authorList>
            <person name="Petersen C."/>
        </authorList>
    </citation>
    <scope>NUCLEOTIDE SEQUENCE</scope>
    <source>
        <strain evidence="5">IBT 17660</strain>
    </source>
</reference>
<dbReference type="Gene3D" id="3.30.465.10">
    <property type="match status" value="2"/>
</dbReference>
<dbReference type="GO" id="GO:0016491">
    <property type="term" value="F:oxidoreductase activity"/>
    <property type="evidence" value="ECO:0007669"/>
    <property type="project" value="UniProtKB-KW"/>
</dbReference>
<feature type="signal peptide" evidence="3">
    <location>
        <begin position="1"/>
        <end position="15"/>
    </location>
</feature>
<name>A0A9X0BVA9_9EURO</name>
<dbReference type="InterPro" id="IPR016169">
    <property type="entry name" value="FAD-bd_PCMH_sub2"/>
</dbReference>
<comment type="caution">
    <text evidence="5">The sequence shown here is derived from an EMBL/GenBank/DDBJ whole genome shotgun (WGS) entry which is preliminary data.</text>
</comment>
<sequence length="584" mass="63366">MKGLLNLALVGLALASSGSDSSCRCRPHQSCWPVEQEWIALNRSVQGNLQATQPVAAPCHEGNKKACAAITQEWTNSTWRATQPGAVQWENWEARPELNESCVLETRQTTCGQGRISLYSVLAKSASHIQDAVRFAKRFNLRLAVRNSGHDFVGRSTAPDSLQIFTYWLKNIQFSDDFKPAGTPKSEGPAVTIGAGINLMELYAAVGQKGRTVVAGTSHTVGAAGGYIQGGGHSLMGPWKGMAADNVLEFKVVTANGTLVTANSHQNPDLFWALRGGGGGTFGVVVSATLRTFDEAPITMVNLNVSTVAKNPGFWGAMADFHAAIPSLNDAGASGYYFITPNMPFKKMEVSRLSILLFFPNQTNVAKIDKLVAPLQSKLNATAGLITEYASIPFPSIHSLLSGLLIRGNMDPTGKNVILGSRLFSRELLVSHNGPGKLVNAWKKLKFNPGDTITGNIVAGGAVAKNAESVDNAINPAWRKAATHMYFARYWAPNATLAQQQEVIRNMTEVDMLVLKDVEGYKMGAYPNEANAYEPNFQNEFWGSNYPRLYGIKQKWDPNGLFIARKGVGSEDWDDAGLCRIKRK</sequence>
<dbReference type="InterPro" id="IPR016166">
    <property type="entry name" value="FAD-bd_PCMH"/>
</dbReference>
<evidence type="ECO:0000256" key="2">
    <source>
        <dbReference type="ARBA" id="ARBA00023002"/>
    </source>
</evidence>
<dbReference type="PROSITE" id="PS51387">
    <property type="entry name" value="FAD_PCMH"/>
    <property type="match status" value="1"/>
</dbReference>
<keyword evidence="6" id="KW-1185">Reference proteome</keyword>
<evidence type="ECO:0000256" key="1">
    <source>
        <dbReference type="ARBA" id="ARBA00005466"/>
    </source>
</evidence>
<dbReference type="PANTHER" id="PTHR13878:SF155">
    <property type="entry name" value="ALCOHOL OXIDASE, PUTATIVE (AFU_ORTHOLOGUE AFUA_4G00430)-RELATED"/>
    <property type="match status" value="1"/>
</dbReference>
<evidence type="ECO:0000313" key="5">
    <source>
        <dbReference type="EMBL" id="KAJ5485716.1"/>
    </source>
</evidence>
<dbReference type="EMBL" id="JAPWDO010000001">
    <property type="protein sequence ID" value="KAJ5485716.1"/>
    <property type="molecule type" value="Genomic_DNA"/>
</dbReference>
<gene>
    <name evidence="5" type="ORF">N7530_000016</name>
</gene>
<comment type="similarity">
    <text evidence="1">Belongs to the oxygen-dependent FAD-linked oxidoreductase family.</text>
</comment>
<dbReference type="SUPFAM" id="SSF56176">
    <property type="entry name" value="FAD-binding/transporter-associated domain-like"/>
    <property type="match status" value="1"/>
</dbReference>
<dbReference type="Pfam" id="PF08031">
    <property type="entry name" value="BBE"/>
    <property type="match status" value="1"/>
</dbReference>
<feature type="chain" id="PRO_5040914374" description="FAD-binding PCMH-type domain-containing protein" evidence="3">
    <location>
        <begin position="16"/>
        <end position="584"/>
    </location>
</feature>
<dbReference type="OrthoDB" id="9983560at2759"/>
<feature type="domain" description="FAD-binding PCMH-type" evidence="4">
    <location>
        <begin position="111"/>
        <end position="295"/>
    </location>
</feature>
<reference evidence="5" key="2">
    <citation type="journal article" date="2023" name="IMA Fungus">
        <title>Comparative genomic study of the Penicillium genus elucidates a diverse pangenome and 15 lateral gene transfer events.</title>
        <authorList>
            <person name="Petersen C."/>
            <person name="Sorensen T."/>
            <person name="Nielsen M.R."/>
            <person name="Sondergaard T.E."/>
            <person name="Sorensen J.L."/>
            <person name="Fitzpatrick D.A."/>
            <person name="Frisvad J.C."/>
            <person name="Nielsen K.L."/>
        </authorList>
    </citation>
    <scope>NUCLEOTIDE SEQUENCE</scope>
    <source>
        <strain evidence="5">IBT 17660</strain>
    </source>
</reference>
<proteinExistence type="inferred from homology"/>
<dbReference type="PANTHER" id="PTHR13878">
    <property type="entry name" value="GULONOLACTONE OXIDASE"/>
    <property type="match status" value="1"/>
</dbReference>
<keyword evidence="2" id="KW-0560">Oxidoreductase</keyword>
<dbReference type="InterPro" id="IPR012951">
    <property type="entry name" value="BBE"/>
</dbReference>
<accession>A0A9X0BVA9</accession>
<dbReference type="Pfam" id="PF01565">
    <property type="entry name" value="FAD_binding_4"/>
    <property type="match status" value="1"/>
</dbReference>
<dbReference type="Proteomes" id="UP001147760">
    <property type="component" value="Unassembled WGS sequence"/>
</dbReference>
<protein>
    <recommendedName>
        <fullName evidence="4">FAD-binding PCMH-type domain-containing protein</fullName>
    </recommendedName>
</protein>
<dbReference type="InterPro" id="IPR050432">
    <property type="entry name" value="FAD-linked_Oxidoreductases_BP"/>
</dbReference>
<organism evidence="5 6">
    <name type="scientific">Penicillium desertorum</name>
    <dbReference type="NCBI Taxonomy" id="1303715"/>
    <lineage>
        <taxon>Eukaryota</taxon>
        <taxon>Fungi</taxon>
        <taxon>Dikarya</taxon>
        <taxon>Ascomycota</taxon>
        <taxon>Pezizomycotina</taxon>
        <taxon>Eurotiomycetes</taxon>
        <taxon>Eurotiomycetidae</taxon>
        <taxon>Eurotiales</taxon>
        <taxon>Aspergillaceae</taxon>
        <taxon>Penicillium</taxon>
    </lineage>
</organism>
<dbReference type="GO" id="GO:0071949">
    <property type="term" value="F:FAD binding"/>
    <property type="evidence" value="ECO:0007669"/>
    <property type="project" value="InterPro"/>
</dbReference>
<evidence type="ECO:0000259" key="4">
    <source>
        <dbReference type="PROSITE" id="PS51387"/>
    </source>
</evidence>
<evidence type="ECO:0000256" key="3">
    <source>
        <dbReference type="SAM" id="SignalP"/>
    </source>
</evidence>
<dbReference type="InterPro" id="IPR036318">
    <property type="entry name" value="FAD-bd_PCMH-like_sf"/>
</dbReference>
<dbReference type="InterPro" id="IPR006094">
    <property type="entry name" value="Oxid_FAD_bind_N"/>
</dbReference>
<evidence type="ECO:0000313" key="6">
    <source>
        <dbReference type="Proteomes" id="UP001147760"/>
    </source>
</evidence>